<accession>A0A4U8UR57</accession>
<dbReference type="EC" id="2.4.1.-" evidence="7"/>
<organism evidence="9 10">
    <name type="scientific">Steinernema carpocapsae</name>
    <name type="common">Entomopathogenic nematode</name>
    <dbReference type="NCBI Taxonomy" id="34508"/>
    <lineage>
        <taxon>Eukaryota</taxon>
        <taxon>Metazoa</taxon>
        <taxon>Ecdysozoa</taxon>
        <taxon>Nematoda</taxon>
        <taxon>Chromadorea</taxon>
        <taxon>Rhabditida</taxon>
        <taxon>Tylenchina</taxon>
        <taxon>Panagrolaimomorpha</taxon>
        <taxon>Strongyloidoidea</taxon>
        <taxon>Steinernematidae</taxon>
        <taxon>Steinernema</taxon>
    </lineage>
</organism>
<dbReference type="OrthoDB" id="427096at2759"/>
<keyword evidence="7" id="KW-0812">Transmembrane</keyword>
<dbReference type="PANTHER" id="PTHR48438">
    <property type="entry name" value="ALPHA-(1,3)-FUCOSYLTRANSFERASE C-RELATED"/>
    <property type="match status" value="1"/>
</dbReference>
<comment type="subcellular location">
    <subcellularLocation>
        <location evidence="1">Golgi apparatus membrane</location>
        <topology evidence="1">Single-pass type II membrane protein</topology>
    </subcellularLocation>
    <subcellularLocation>
        <location evidence="7">Golgi apparatus</location>
        <location evidence="7">Golgi stack membrane</location>
        <topology evidence="7">Single-pass type II membrane protein</topology>
    </subcellularLocation>
</comment>
<feature type="domain" description="Fucosyltransferase C-terminal" evidence="8">
    <location>
        <begin position="15"/>
        <end position="161"/>
    </location>
</feature>
<dbReference type="InterPro" id="IPR055270">
    <property type="entry name" value="Glyco_tran_10_C"/>
</dbReference>
<keyword evidence="6 7" id="KW-0333">Golgi apparatus</keyword>
<dbReference type="AlphaFoldDB" id="A0A4U8UR57"/>
<keyword evidence="4 7" id="KW-0328">Glycosyltransferase</keyword>
<name>A0A4U8UR57_STECR</name>
<evidence type="ECO:0000313" key="9">
    <source>
        <dbReference type="EMBL" id="TMS34637.1"/>
    </source>
</evidence>
<evidence type="ECO:0000256" key="6">
    <source>
        <dbReference type="ARBA" id="ARBA00023034"/>
    </source>
</evidence>
<dbReference type="PANTHER" id="PTHR48438:SF1">
    <property type="entry name" value="ALPHA-(1,3)-FUCOSYLTRANSFERASE C-RELATED"/>
    <property type="match status" value="1"/>
</dbReference>
<dbReference type="GO" id="GO:0008417">
    <property type="term" value="F:fucosyltransferase activity"/>
    <property type="evidence" value="ECO:0007669"/>
    <property type="project" value="InterPro"/>
</dbReference>
<evidence type="ECO:0000256" key="5">
    <source>
        <dbReference type="ARBA" id="ARBA00022679"/>
    </source>
</evidence>
<comment type="caution">
    <text evidence="9">The sequence shown here is derived from an EMBL/GenBank/DDBJ whole genome shotgun (WGS) entry which is preliminary data.</text>
</comment>
<sequence>MVSEILLNCGKRTRFIPVDVYGNCGNLTCKRGGSCEDMLDNDYYFYIAFENSVCKDYITEKLWNQGYQRNIIPIVLKRSIVEPYVPPKSFVAVDDYATLEDLATELFRIMNDKALYVSYFEWRRSYKVIFLDGEVHDTLERPWGFCQLCRLAHQEPRPKLVMGDFNESWKESCEKDGELVFRFLKTTNPRQSIRNYQALRLKAKIVESALKIT</sequence>
<dbReference type="STRING" id="34508.A0A4U8UR57"/>
<keyword evidence="7" id="KW-0472">Membrane</keyword>
<dbReference type="SUPFAM" id="SSF53756">
    <property type="entry name" value="UDP-Glycosyltransferase/glycogen phosphorylase"/>
    <property type="match status" value="1"/>
</dbReference>
<protein>
    <recommendedName>
        <fullName evidence="7">Fucosyltransferase</fullName>
        <ecNumber evidence="7">2.4.1.-</ecNumber>
    </recommendedName>
</protein>
<dbReference type="GO" id="GO:0000139">
    <property type="term" value="C:Golgi membrane"/>
    <property type="evidence" value="ECO:0007669"/>
    <property type="project" value="UniProtKB-SubCell"/>
</dbReference>
<dbReference type="UniPathway" id="UPA00378"/>
<reference evidence="9 10" key="1">
    <citation type="journal article" date="2015" name="Genome Biol.">
        <title>Comparative genomics of Steinernema reveals deeply conserved gene regulatory networks.</title>
        <authorList>
            <person name="Dillman A.R."/>
            <person name="Macchietto M."/>
            <person name="Porter C.F."/>
            <person name="Rogers A."/>
            <person name="Williams B."/>
            <person name="Antoshechkin I."/>
            <person name="Lee M.M."/>
            <person name="Goodwin Z."/>
            <person name="Lu X."/>
            <person name="Lewis E.E."/>
            <person name="Goodrich-Blair H."/>
            <person name="Stock S.P."/>
            <person name="Adams B.J."/>
            <person name="Sternberg P.W."/>
            <person name="Mortazavi A."/>
        </authorList>
    </citation>
    <scope>NUCLEOTIDE SEQUENCE [LARGE SCALE GENOMIC DNA]</scope>
    <source>
        <strain evidence="9 10">ALL</strain>
    </source>
</reference>
<evidence type="ECO:0000256" key="3">
    <source>
        <dbReference type="ARBA" id="ARBA00008919"/>
    </source>
</evidence>
<evidence type="ECO:0000256" key="7">
    <source>
        <dbReference type="RuleBase" id="RU003832"/>
    </source>
</evidence>
<keyword evidence="10" id="KW-1185">Reference proteome</keyword>
<dbReference type="EMBL" id="AZBU02000001">
    <property type="protein sequence ID" value="TMS34637.1"/>
    <property type="molecule type" value="Genomic_DNA"/>
</dbReference>
<evidence type="ECO:0000256" key="2">
    <source>
        <dbReference type="ARBA" id="ARBA00004922"/>
    </source>
</evidence>
<reference evidence="9 10" key="2">
    <citation type="journal article" date="2019" name="G3 (Bethesda)">
        <title>Hybrid Assembly of the Genome of the Entomopathogenic Nematode Steinernema carpocapsae Identifies the X-Chromosome.</title>
        <authorList>
            <person name="Serra L."/>
            <person name="Macchietto M."/>
            <person name="Macias-Munoz A."/>
            <person name="McGill C.J."/>
            <person name="Rodriguez I.M."/>
            <person name="Rodriguez B."/>
            <person name="Murad R."/>
            <person name="Mortazavi A."/>
        </authorList>
    </citation>
    <scope>NUCLEOTIDE SEQUENCE [LARGE SCALE GENOMIC DNA]</scope>
    <source>
        <strain evidence="9 10">ALL</strain>
    </source>
</reference>
<evidence type="ECO:0000313" key="10">
    <source>
        <dbReference type="Proteomes" id="UP000298663"/>
    </source>
</evidence>
<evidence type="ECO:0000256" key="1">
    <source>
        <dbReference type="ARBA" id="ARBA00004323"/>
    </source>
</evidence>
<gene>
    <name evidence="9" type="ORF">L596_002184</name>
</gene>
<dbReference type="Pfam" id="PF00852">
    <property type="entry name" value="Glyco_transf_10"/>
    <property type="match status" value="1"/>
</dbReference>
<dbReference type="InterPro" id="IPR038577">
    <property type="entry name" value="GT10-like_C_sf"/>
</dbReference>
<comment type="similarity">
    <text evidence="3 7">Belongs to the glycosyltransferase 10 family.</text>
</comment>
<dbReference type="EMBL" id="CM016762">
    <property type="protein sequence ID" value="TMS34637.1"/>
    <property type="molecule type" value="Genomic_DNA"/>
</dbReference>
<dbReference type="GO" id="GO:0032580">
    <property type="term" value="C:Golgi cisterna membrane"/>
    <property type="evidence" value="ECO:0007669"/>
    <property type="project" value="UniProtKB-SubCell"/>
</dbReference>
<dbReference type="Gene3D" id="3.40.50.11660">
    <property type="entry name" value="Glycosyl transferase family 10, C-terminal domain"/>
    <property type="match status" value="1"/>
</dbReference>
<proteinExistence type="inferred from homology"/>
<dbReference type="InterPro" id="IPR001503">
    <property type="entry name" value="Glyco_trans_10"/>
</dbReference>
<keyword evidence="5 7" id="KW-0808">Transferase</keyword>
<dbReference type="Proteomes" id="UP000298663">
    <property type="component" value="Chromosome X"/>
</dbReference>
<evidence type="ECO:0000259" key="8">
    <source>
        <dbReference type="Pfam" id="PF00852"/>
    </source>
</evidence>
<comment type="pathway">
    <text evidence="2">Protein modification; protein glycosylation.</text>
</comment>
<evidence type="ECO:0000256" key="4">
    <source>
        <dbReference type="ARBA" id="ARBA00022676"/>
    </source>
</evidence>